<dbReference type="GO" id="GO:0009785">
    <property type="term" value="P:blue light signaling pathway"/>
    <property type="evidence" value="ECO:0007669"/>
    <property type="project" value="InterPro"/>
</dbReference>
<dbReference type="AlphaFoldDB" id="A0AAV1XYW5"/>
<dbReference type="PANTHER" id="PTHR34207">
    <property type="entry name" value="PROTEIN BIC1"/>
    <property type="match status" value="1"/>
</dbReference>
<dbReference type="CDD" id="cd22645">
    <property type="entry name" value="BIC1_CID"/>
    <property type="match status" value="1"/>
</dbReference>
<organism evidence="1 2">
    <name type="scientific">Lupinus luteus</name>
    <name type="common">European yellow lupine</name>
    <dbReference type="NCBI Taxonomy" id="3873"/>
    <lineage>
        <taxon>Eukaryota</taxon>
        <taxon>Viridiplantae</taxon>
        <taxon>Streptophyta</taxon>
        <taxon>Embryophyta</taxon>
        <taxon>Tracheophyta</taxon>
        <taxon>Spermatophyta</taxon>
        <taxon>Magnoliopsida</taxon>
        <taxon>eudicotyledons</taxon>
        <taxon>Gunneridae</taxon>
        <taxon>Pentapetalae</taxon>
        <taxon>rosids</taxon>
        <taxon>fabids</taxon>
        <taxon>Fabales</taxon>
        <taxon>Fabaceae</taxon>
        <taxon>Papilionoideae</taxon>
        <taxon>50 kb inversion clade</taxon>
        <taxon>genistoids sensu lato</taxon>
        <taxon>core genistoids</taxon>
        <taxon>Genisteae</taxon>
        <taxon>Lupinus</taxon>
    </lineage>
</organism>
<comment type="caution">
    <text evidence="1">The sequence shown here is derived from an EMBL/GenBank/DDBJ whole genome shotgun (WGS) entry which is preliminary data.</text>
</comment>
<dbReference type="PANTHER" id="PTHR34207:SF2">
    <property type="entry name" value="PROTEIN BIC1"/>
    <property type="match status" value="1"/>
</dbReference>
<protein>
    <recommendedName>
        <fullName evidence="3">Protein BIC1</fullName>
    </recommendedName>
</protein>
<dbReference type="EMBL" id="CAXHTB010000019">
    <property type="protein sequence ID" value="CAL0326738.1"/>
    <property type="molecule type" value="Genomic_DNA"/>
</dbReference>
<reference evidence="1 2" key="1">
    <citation type="submission" date="2024-03" db="EMBL/GenBank/DDBJ databases">
        <authorList>
            <person name="Martinez-Hernandez J."/>
        </authorList>
    </citation>
    <scope>NUCLEOTIDE SEQUENCE [LARGE SCALE GENOMIC DNA]</scope>
</reference>
<accession>A0AAV1XYW5</accession>
<gene>
    <name evidence="1" type="ORF">LLUT_LOCUS27798</name>
</gene>
<sequence length="130" mass="15058">MKENNLFIMSRQSLVESNDKFPPHPLDFNNNNMEQQHKDVEQNTSASITKVNNKEEVVEVSVVIAEDSGRERLKKHRVEVGGRIWIPEIWGQEEFLMDWIDCTTAFHAHLVPTKIITAQEALVQEGRKVY</sequence>
<evidence type="ECO:0000313" key="1">
    <source>
        <dbReference type="EMBL" id="CAL0326738.1"/>
    </source>
</evidence>
<proteinExistence type="predicted"/>
<keyword evidence="2" id="KW-1185">Reference proteome</keyword>
<name>A0AAV1XYW5_LUPLU</name>
<evidence type="ECO:0000313" key="2">
    <source>
        <dbReference type="Proteomes" id="UP001497480"/>
    </source>
</evidence>
<dbReference type="Proteomes" id="UP001497480">
    <property type="component" value="Unassembled WGS sequence"/>
</dbReference>
<dbReference type="InterPro" id="IPR040374">
    <property type="entry name" value="BIC"/>
</dbReference>
<evidence type="ECO:0008006" key="3">
    <source>
        <dbReference type="Google" id="ProtNLM"/>
    </source>
</evidence>